<protein>
    <submittedName>
        <fullName evidence="1">Uncharacterized protein</fullName>
    </submittedName>
</protein>
<keyword evidence="2" id="KW-1185">Reference proteome</keyword>
<evidence type="ECO:0000313" key="2">
    <source>
        <dbReference type="Proteomes" id="UP001163046"/>
    </source>
</evidence>
<sequence>MTRKRQGGYGYGYDGLGGCGDCGGGGGGGGCGASCGPNDWCADDTLCTNCKGGFYPPKLCGGCNSVCPGMTFPCVFGASVNNPACECCKVKAEKGQCKWPCMWPCCCTCTQPTFKFQALEAKPVCHCPSSPKSHANCGYPCLKRSRKGPVKRSYLNVPTHYGYGYGYAPIISPFYNGKRCGGLGYGYGLGGCGDLGYGYGIGGCGGLGHGYGLGGAGDWCAAGSMCANCKGGFGPPIGCGGCNCGCSPSLTFPCVFGASVNNPGCECCKKKPPKGMCQWPCMWPCCCTCKPPEFDFKPLKPKPVCHCPTHGHHCKRHSHSKSIQQGPVKRHLMNTFNGGSFPGSAPFNFPPNFPFVNGLPVRPQGFLQVPYQTGPLRFQ</sequence>
<name>A0A9W9ZA64_9CNID</name>
<dbReference type="AlphaFoldDB" id="A0A9W9ZA64"/>
<proteinExistence type="predicted"/>
<gene>
    <name evidence="1" type="ORF">OS493_025274</name>
</gene>
<evidence type="ECO:0000313" key="1">
    <source>
        <dbReference type="EMBL" id="KAJ7377958.1"/>
    </source>
</evidence>
<comment type="caution">
    <text evidence="1">The sequence shown here is derived from an EMBL/GenBank/DDBJ whole genome shotgun (WGS) entry which is preliminary data.</text>
</comment>
<reference evidence="1" key="1">
    <citation type="submission" date="2023-01" db="EMBL/GenBank/DDBJ databases">
        <title>Genome assembly of the deep-sea coral Lophelia pertusa.</title>
        <authorList>
            <person name="Herrera S."/>
            <person name="Cordes E."/>
        </authorList>
    </citation>
    <scope>NUCLEOTIDE SEQUENCE</scope>
    <source>
        <strain evidence="1">USNM1676648</strain>
        <tissue evidence="1">Polyp</tissue>
    </source>
</reference>
<organism evidence="1 2">
    <name type="scientific">Desmophyllum pertusum</name>
    <dbReference type="NCBI Taxonomy" id="174260"/>
    <lineage>
        <taxon>Eukaryota</taxon>
        <taxon>Metazoa</taxon>
        <taxon>Cnidaria</taxon>
        <taxon>Anthozoa</taxon>
        <taxon>Hexacorallia</taxon>
        <taxon>Scleractinia</taxon>
        <taxon>Caryophylliina</taxon>
        <taxon>Caryophylliidae</taxon>
        <taxon>Desmophyllum</taxon>
    </lineage>
</organism>
<dbReference type="EMBL" id="MU826370">
    <property type="protein sequence ID" value="KAJ7377958.1"/>
    <property type="molecule type" value="Genomic_DNA"/>
</dbReference>
<dbReference type="OrthoDB" id="5988540at2759"/>
<dbReference type="Proteomes" id="UP001163046">
    <property type="component" value="Unassembled WGS sequence"/>
</dbReference>
<accession>A0A9W9ZA64</accession>